<sequence>MGSGLRASRRGGRVGGGGGVGAMALGRRPGSLPDSPARAPPPSSRGVRAGVWGRGWLCPECLQLCEAPGRWWW</sequence>
<reference evidence="2 3" key="1">
    <citation type="submission" date="2019-05" db="EMBL/GenBank/DDBJ databases">
        <title>Another draft genome of Portunus trituberculatus and its Hox gene families provides insights of decapod evolution.</title>
        <authorList>
            <person name="Jeong J.-H."/>
            <person name="Song I."/>
            <person name="Kim S."/>
            <person name="Choi T."/>
            <person name="Kim D."/>
            <person name="Ryu S."/>
            <person name="Kim W."/>
        </authorList>
    </citation>
    <scope>NUCLEOTIDE SEQUENCE [LARGE SCALE GENOMIC DNA]</scope>
    <source>
        <tissue evidence="2">Muscle</tissue>
    </source>
</reference>
<evidence type="ECO:0000313" key="2">
    <source>
        <dbReference type="EMBL" id="MPC59571.1"/>
    </source>
</evidence>
<comment type="caution">
    <text evidence="2">The sequence shown here is derived from an EMBL/GenBank/DDBJ whole genome shotgun (WGS) entry which is preliminary data.</text>
</comment>
<feature type="compositionally biased region" description="Low complexity" evidence="1">
    <location>
        <begin position="22"/>
        <end position="37"/>
    </location>
</feature>
<dbReference type="Proteomes" id="UP000324222">
    <property type="component" value="Unassembled WGS sequence"/>
</dbReference>
<name>A0A5B7GHJ9_PORTR</name>
<accession>A0A5B7GHJ9</accession>
<organism evidence="2 3">
    <name type="scientific">Portunus trituberculatus</name>
    <name type="common">Swimming crab</name>
    <name type="synonym">Neptunus trituberculatus</name>
    <dbReference type="NCBI Taxonomy" id="210409"/>
    <lineage>
        <taxon>Eukaryota</taxon>
        <taxon>Metazoa</taxon>
        <taxon>Ecdysozoa</taxon>
        <taxon>Arthropoda</taxon>
        <taxon>Crustacea</taxon>
        <taxon>Multicrustacea</taxon>
        <taxon>Malacostraca</taxon>
        <taxon>Eumalacostraca</taxon>
        <taxon>Eucarida</taxon>
        <taxon>Decapoda</taxon>
        <taxon>Pleocyemata</taxon>
        <taxon>Brachyura</taxon>
        <taxon>Eubrachyura</taxon>
        <taxon>Portunoidea</taxon>
        <taxon>Portunidae</taxon>
        <taxon>Portuninae</taxon>
        <taxon>Portunus</taxon>
    </lineage>
</organism>
<dbReference type="AlphaFoldDB" id="A0A5B7GHJ9"/>
<dbReference type="EMBL" id="VSRR010016677">
    <property type="protein sequence ID" value="MPC59571.1"/>
    <property type="molecule type" value="Genomic_DNA"/>
</dbReference>
<proteinExistence type="predicted"/>
<evidence type="ECO:0000313" key="3">
    <source>
        <dbReference type="Proteomes" id="UP000324222"/>
    </source>
</evidence>
<keyword evidence="3" id="KW-1185">Reference proteome</keyword>
<gene>
    <name evidence="2" type="ORF">E2C01_053594</name>
</gene>
<protein>
    <submittedName>
        <fullName evidence="2">Uncharacterized protein</fullName>
    </submittedName>
</protein>
<evidence type="ECO:0000256" key="1">
    <source>
        <dbReference type="SAM" id="MobiDB-lite"/>
    </source>
</evidence>
<feature type="region of interest" description="Disordered" evidence="1">
    <location>
        <begin position="1"/>
        <end position="46"/>
    </location>
</feature>